<dbReference type="EMBL" id="JAATJC010000001">
    <property type="protein sequence ID" value="NJC06972.1"/>
    <property type="molecule type" value="Genomic_DNA"/>
</dbReference>
<accession>A0A7X5Y889</accession>
<keyword evidence="1" id="KW-0812">Transmembrane</keyword>
<feature type="transmembrane region" description="Helical" evidence="1">
    <location>
        <begin position="84"/>
        <end position="104"/>
    </location>
</feature>
<protein>
    <submittedName>
        <fullName evidence="2">Putative membrane protein</fullName>
    </submittedName>
</protein>
<dbReference type="Gene3D" id="3.10.310.50">
    <property type="match status" value="1"/>
</dbReference>
<name>A0A7X5Y889_9SPHN</name>
<feature type="transmembrane region" description="Helical" evidence="1">
    <location>
        <begin position="44"/>
        <end position="64"/>
    </location>
</feature>
<dbReference type="AlphaFoldDB" id="A0A7X5Y889"/>
<keyword evidence="3" id="KW-1185">Reference proteome</keyword>
<keyword evidence="1" id="KW-1133">Transmembrane helix</keyword>
<gene>
    <name evidence="2" type="ORF">GGQ97_002765</name>
</gene>
<evidence type="ECO:0000313" key="2">
    <source>
        <dbReference type="EMBL" id="NJC06972.1"/>
    </source>
</evidence>
<keyword evidence="1" id="KW-0472">Membrane</keyword>
<sequence length="225" mass="24259">MVTLRLEPDDHRKVSEAIAAAEAASDGEILTIVSADSDSYHDVALHWAVAGMIGVLAICAWQTARLASAWEGLFGWGAEASAGELLFAAMILAVVKFLAVLLVLKWKPLRLALTPGATKGRRVRRRAIALFRAAAESRTVGRTAVLIYLSLAEHRAEIVADEAVTRVTTPECWGDAMAELIGEIREGRPGTGLALAVEEVGEVLTRHFPKTSEDVNEIPDKLIEL</sequence>
<dbReference type="RefSeq" id="WP_168070498.1">
    <property type="nucleotide sequence ID" value="NZ_JAATJC010000001.1"/>
</dbReference>
<evidence type="ECO:0000313" key="3">
    <source>
        <dbReference type="Proteomes" id="UP000558192"/>
    </source>
</evidence>
<evidence type="ECO:0000256" key="1">
    <source>
        <dbReference type="SAM" id="Phobius"/>
    </source>
</evidence>
<comment type="caution">
    <text evidence="2">The sequence shown here is derived from an EMBL/GenBank/DDBJ whole genome shotgun (WGS) entry which is preliminary data.</text>
</comment>
<proteinExistence type="predicted"/>
<dbReference type="Proteomes" id="UP000558192">
    <property type="component" value="Unassembled WGS sequence"/>
</dbReference>
<reference evidence="2 3" key="1">
    <citation type="submission" date="2020-03" db="EMBL/GenBank/DDBJ databases">
        <title>Genomic Encyclopedia of Type Strains, Phase IV (KMG-IV): sequencing the most valuable type-strain genomes for metagenomic binning, comparative biology and taxonomic classification.</title>
        <authorList>
            <person name="Goeker M."/>
        </authorList>
    </citation>
    <scope>NUCLEOTIDE SEQUENCE [LARGE SCALE GENOMIC DNA]</scope>
    <source>
        <strain evidence="2 3">DSM 16846</strain>
    </source>
</reference>
<organism evidence="2 3">
    <name type="scientific">Sphingomonas kaistensis</name>
    <dbReference type="NCBI Taxonomy" id="298708"/>
    <lineage>
        <taxon>Bacteria</taxon>
        <taxon>Pseudomonadati</taxon>
        <taxon>Pseudomonadota</taxon>
        <taxon>Alphaproteobacteria</taxon>
        <taxon>Sphingomonadales</taxon>
        <taxon>Sphingomonadaceae</taxon>
        <taxon>Sphingomonas</taxon>
    </lineage>
</organism>